<dbReference type="OMA" id="WVWIDGH"/>
<dbReference type="AlphaFoldDB" id="A0A087Y1G0"/>
<dbReference type="STRING" id="48698.ENSPFOP00000011863"/>
<dbReference type="PROSITE" id="PS50041">
    <property type="entry name" value="C_TYPE_LECTIN_2"/>
    <property type="match status" value="1"/>
</dbReference>
<organism evidence="5 6">
    <name type="scientific">Poecilia formosa</name>
    <name type="common">Amazon molly</name>
    <name type="synonym">Limia formosa</name>
    <dbReference type="NCBI Taxonomy" id="48698"/>
    <lineage>
        <taxon>Eukaryota</taxon>
        <taxon>Metazoa</taxon>
        <taxon>Chordata</taxon>
        <taxon>Craniata</taxon>
        <taxon>Vertebrata</taxon>
        <taxon>Euteleostomi</taxon>
        <taxon>Actinopterygii</taxon>
        <taxon>Neopterygii</taxon>
        <taxon>Teleostei</taxon>
        <taxon>Neoteleostei</taxon>
        <taxon>Acanthomorphata</taxon>
        <taxon>Ovalentaria</taxon>
        <taxon>Atherinomorphae</taxon>
        <taxon>Cyprinodontiformes</taxon>
        <taxon>Poeciliidae</taxon>
        <taxon>Poeciliinae</taxon>
        <taxon>Poecilia</taxon>
    </lineage>
</organism>
<evidence type="ECO:0000313" key="6">
    <source>
        <dbReference type="Proteomes" id="UP000028760"/>
    </source>
</evidence>
<dbReference type="KEGG" id="pfor:103150828"/>
<proteinExistence type="predicted"/>
<reference evidence="6" key="1">
    <citation type="submission" date="2013-10" db="EMBL/GenBank/DDBJ databases">
        <authorList>
            <person name="Schartl M."/>
            <person name="Warren W."/>
        </authorList>
    </citation>
    <scope>NUCLEOTIDE SEQUENCE [LARGE SCALE GENOMIC DNA]</scope>
    <source>
        <strain evidence="6">female</strain>
    </source>
</reference>
<dbReference type="InterPro" id="IPR042808">
    <property type="entry name" value="CLEC7A"/>
</dbReference>
<evidence type="ECO:0000313" key="5">
    <source>
        <dbReference type="Ensembl" id="ENSPFOP00000011863.2"/>
    </source>
</evidence>
<feature type="region of interest" description="Disordered" evidence="2">
    <location>
        <begin position="1"/>
        <end position="48"/>
    </location>
</feature>
<feature type="domain" description="C-type lectin" evidence="4">
    <location>
        <begin position="158"/>
        <end position="277"/>
    </location>
</feature>
<dbReference type="Ensembl" id="ENSPFOT00000011880.1">
    <property type="protein sequence ID" value="ENSPFOP00000011863.2"/>
    <property type="gene ID" value="ENSPFOG00000011886.1"/>
</dbReference>
<dbReference type="PANTHER" id="PTHR47218">
    <property type="entry name" value="C-TYPE LECTIN DOMAIN FAMILY 7 MEMBER A"/>
    <property type="match status" value="1"/>
</dbReference>
<evidence type="ECO:0000259" key="4">
    <source>
        <dbReference type="PROSITE" id="PS50041"/>
    </source>
</evidence>
<dbReference type="Pfam" id="PF00059">
    <property type="entry name" value="Lectin_C"/>
    <property type="match status" value="1"/>
</dbReference>
<keyword evidence="6" id="KW-1185">Reference proteome</keyword>
<feature type="coiled-coil region" evidence="1">
    <location>
        <begin position="86"/>
        <end position="127"/>
    </location>
</feature>
<keyword evidence="3" id="KW-0812">Transmembrane</keyword>
<keyword evidence="3" id="KW-0472">Membrane</keyword>
<dbReference type="SMART" id="SM00034">
    <property type="entry name" value="CLECT"/>
    <property type="match status" value="1"/>
</dbReference>
<evidence type="ECO:0000256" key="2">
    <source>
        <dbReference type="SAM" id="MobiDB-lite"/>
    </source>
</evidence>
<dbReference type="GO" id="GO:0071226">
    <property type="term" value="P:cellular response to molecule of fungal origin"/>
    <property type="evidence" value="ECO:0007669"/>
    <property type="project" value="InterPro"/>
</dbReference>
<dbReference type="GeneTree" id="ENSGT00940000154558"/>
<keyword evidence="1" id="KW-0175">Coiled coil</keyword>
<dbReference type="PANTHER" id="PTHR47218:SF2">
    <property type="entry name" value="C-TYPE LECTIN DOMAIN-CONTAINING PROTEIN"/>
    <property type="match status" value="1"/>
</dbReference>
<dbReference type="GeneID" id="103150828"/>
<dbReference type="Proteomes" id="UP000028760">
    <property type="component" value="Unassembled WGS sequence"/>
</dbReference>
<dbReference type="InterPro" id="IPR016187">
    <property type="entry name" value="CTDL_fold"/>
</dbReference>
<evidence type="ECO:0000256" key="3">
    <source>
        <dbReference type="SAM" id="Phobius"/>
    </source>
</evidence>
<protein>
    <submittedName>
        <fullName evidence="5">C-type lectin domain family 12 member B-like</fullName>
    </submittedName>
</protein>
<dbReference type="OrthoDB" id="8446333at2759"/>
<dbReference type="eggNOG" id="KOG4297">
    <property type="taxonomic scope" value="Eukaryota"/>
</dbReference>
<dbReference type="SUPFAM" id="SSF56436">
    <property type="entry name" value="C-type lectin-like"/>
    <property type="match status" value="1"/>
</dbReference>
<feature type="compositionally biased region" description="Polar residues" evidence="2">
    <location>
        <begin position="11"/>
        <end position="23"/>
    </location>
</feature>
<evidence type="ECO:0000256" key="1">
    <source>
        <dbReference type="SAM" id="Coils"/>
    </source>
</evidence>
<sequence>MENNGDEVCYSTVNIKNSKPSPTDTEEDSTVYSEVKQKKAAPAQTSQEKEETAALCDSRLMLVCLGILCVLLVVSIAVIVYMSMKMTMQQTEINNLIKENERVTEENKIMQNKNKELSRERDDLNKTLGFILKFDNFPVKDYCSDEGCEPCRTDWILFQEKCYLFYDKPSPWKSWTQSRTFCQDKHADLVVIDDLEEQKFVSNHTKYYYDIHHGYWMGLQHVNNTWTWVDGHADTLGFWVKEAFGKSGPVALLIPKRNLTENWNTAEEKFENKFICEHEAVIWSF</sequence>
<dbReference type="InterPro" id="IPR001304">
    <property type="entry name" value="C-type_lectin-like"/>
</dbReference>
<dbReference type="InterPro" id="IPR016186">
    <property type="entry name" value="C-type_lectin-like/link_sf"/>
</dbReference>
<name>A0A087Y1G0_POEFO</name>
<dbReference type="EMBL" id="AYCK01013628">
    <property type="status" value="NOT_ANNOTATED_CDS"/>
    <property type="molecule type" value="Genomic_DNA"/>
</dbReference>
<reference evidence="5" key="2">
    <citation type="submission" date="2025-08" db="UniProtKB">
        <authorList>
            <consortium name="Ensembl"/>
        </authorList>
    </citation>
    <scope>IDENTIFICATION</scope>
</reference>
<dbReference type="EMBL" id="AYCK01013629">
    <property type="status" value="NOT_ANNOTATED_CDS"/>
    <property type="molecule type" value="Genomic_DNA"/>
</dbReference>
<accession>A0A087Y1G0</accession>
<reference evidence="5" key="3">
    <citation type="submission" date="2025-09" db="UniProtKB">
        <authorList>
            <consortium name="Ensembl"/>
        </authorList>
    </citation>
    <scope>IDENTIFICATION</scope>
</reference>
<dbReference type="GO" id="GO:0001872">
    <property type="term" value="F:(1-&gt;3)-beta-D-glucan binding"/>
    <property type="evidence" value="ECO:0007669"/>
    <property type="project" value="InterPro"/>
</dbReference>
<dbReference type="Gene3D" id="3.10.100.10">
    <property type="entry name" value="Mannose-Binding Protein A, subunit A"/>
    <property type="match status" value="1"/>
</dbReference>
<feature type="transmembrane region" description="Helical" evidence="3">
    <location>
        <begin position="60"/>
        <end position="82"/>
    </location>
</feature>
<dbReference type="RefSeq" id="XP_007570640.1">
    <property type="nucleotide sequence ID" value="XM_007570578.2"/>
</dbReference>
<keyword evidence="3" id="KW-1133">Transmembrane helix</keyword>